<gene>
    <name evidence="2" type="ORF">R77564_03043</name>
</gene>
<evidence type="ECO:0000313" key="3">
    <source>
        <dbReference type="Proteomes" id="UP001189792"/>
    </source>
</evidence>
<evidence type="ECO:0000313" key="2">
    <source>
        <dbReference type="EMBL" id="CAJ0885611.1"/>
    </source>
</evidence>
<proteinExistence type="predicted"/>
<accession>A0ABM9KVR6</accession>
<dbReference type="EMBL" id="CAUDLI010000006">
    <property type="protein sequence ID" value="CAJ0885611.1"/>
    <property type="molecule type" value="Genomic_DNA"/>
</dbReference>
<dbReference type="Proteomes" id="UP001189792">
    <property type="component" value="Unassembled WGS sequence"/>
</dbReference>
<name>A0ABM9KVR6_9RALS</name>
<keyword evidence="1" id="KW-0732">Signal</keyword>
<evidence type="ECO:0000256" key="1">
    <source>
        <dbReference type="SAM" id="SignalP"/>
    </source>
</evidence>
<sequence>MKRLVALFCGLFSLNALAQIPESVVRSCMLLESSGPDVEYSGLESTGTISDDEIPGYSLFSYARHDIIFGYATANKGSRDLIVVGAMRVPISRATRLGRDHPQRIDSSKAVYSILTKAHKNYFCIASNFGGLGRSGSFQNIRQAYIAPLKVAPSGSSMEAVYYGVRDIRNFANKAK</sequence>
<feature type="chain" id="PRO_5047162500" evidence="1">
    <location>
        <begin position="19"/>
        <end position="176"/>
    </location>
</feature>
<keyword evidence="3" id="KW-1185">Reference proteome</keyword>
<reference evidence="2 3" key="1">
    <citation type="submission" date="2023-07" db="EMBL/GenBank/DDBJ databases">
        <authorList>
            <person name="Peeters C."/>
        </authorList>
    </citation>
    <scope>NUCLEOTIDE SEQUENCE [LARGE SCALE GENOMIC DNA]</scope>
    <source>
        <strain evidence="2 3">LMG 32965</strain>
    </source>
</reference>
<comment type="caution">
    <text evidence="2">The sequence shown here is derived from an EMBL/GenBank/DDBJ whole genome shotgun (WGS) entry which is preliminary data.</text>
</comment>
<dbReference type="RefSeq" id="WP_206273404.1">
    <property type="nucleotide sequence ID" value="NZ_CAUDKO010000006.1"/>
</dbReference>
<organism evidence="2 3">
    <name type="scientific">Ralstonia flatus</name>
    <dbReference type="NCBI Taxonomy" id="3058601"/>
    <lineage>
        <taxon>Bacteria</taxon>
        <taxon>Pseudomonadati</taxon>
        <taxon>Pseudomonadota</taxon>
        <taxon>Betaproteobacteria</taxon>
        <taxon>Burkholderiales</taxon>
        <taxon>Burkholderiaceae</taxon>
        <taxon>Ralstonia</taxon>
    </lineage>
</organism>
<protein>
    <submittedName>
        <fullName evidence="2">Uncharacterized protein</fullName>
    </submittedName>
</protein>
<feature type="signal peptide" evidence="1">
    <location>
        <begin position="1"/>
        <end position="18"/>
    </location>
</feature>